<evidence type="ECO:0000256" key="1">
    <source>
        <dbReference type="ARBA" id="ARBA00005901"/>
    </source>
</evidence>
<evidence type="ECO:0000313" key="5">
    <source>
        <dbReference type="Proteomes" id="UP000228496"/>
    </source>
</evidence>
<comment type="similarity">
    <text evidence="1">Belongs to the V-ATPase E subunit family.</text>
</comment>
<name>A0A2J0QBE5_9BACT</name>
<dbReference type="Pfam" id="PF01991">
    <property type="entry name" value="vATP-synt_E"/>
    <property type="match status" value="1"/>
</dbReference>
<gene>
    <name evidence="4" type="ORF">COV29_02445</name>
</gene>
<evidence type="ECO:0000256" key="2">
    <source>
        <dbReference type="ARBA" id="ARBA00022448"/>
    </source>
</evidence>
<dbReference type="GO" id="GO:0033178">
    <property type="term" value="C:proton-transporting two-sector ATPase complex, catalytic domain"/>
    <property type="evidence" value="ECO:0007669"/>
    <property type="project" value="InterPro"/>
</dbReference>
<keyword evidence="3" id="KW-0406">Ion transport</keyword>
<dbReference type="EMBL" id="PCXQ01000004">
    <property type="protein sequence ID" value="PJE51109.1"/>
    <property type="molecule type" value="Genomic_DNA"/>
</dbReference>
<dbReference type="InterPro" id="IPR002842">
    <property type="entry name" value="ATPase_V1_Esu"/>
</dbReference>
<organism evidence="4 5">
    <name type="scientific">Candidatus Yanofskybacteria bacterium CG10_big_fil_rev_8_21_14_0_10_36_16</name>
    <dbReference type="NCBI Taxonomy" id="1975096"/>
    <lineage>
        <taxon>Bacteria</taxon>
        <taxon>Candidatus Yanofskyibacteriota</taxon>
    </lineage>
</organism>
<comment type="caution">
    <text evidence="4">The sequence shown here is derived from an EMBL/GenBank/DDBJ whole genome shotgun (WGS) entry which is preliminary data.</text>
</comment>
<dbReference type="Proteomes" id="UP000228496">
    <property type="component" value="Unassembled WGS sequence"/>
</dbReference>
<protein>
    <recommendedName>
        <fullName evidence="6">V-type ATP synthase subunit E</fullName>
    </recommendedName>
</protein>
<keyword evidence="2" id="KW-0813">Transport</keyword>
<dbReference type="Gene3D" id="1.20.5.620">
    <property type="entry name" value="F1F0 ATP synthase subunit B, membrane domain"/>
    <property type="match status" value="1"/>
</dbReference>
<sequence length="189" mass="21172">MALSDILKSIKSDAEAKADEIKGEYAKKYEALVSEWDIKTGNRRKELLEKKRRELISKTQSALFNFKLKGSAKILDKKVKVLNDVFNKAENLLSEMSEEKQVGLLAEALKKLPKTEGILFGAGNNKNILEKALGKSGRNDKISNEILGVSGGFVYRTDRIEVDMTYKALVVSASEKMKEEIAENIFKNN</sequence>
<evidence type="ECO:0000256" key="3">
    <source>
        <dbReference type="ARBA" id="ARBA00023065"/>
    </source>
</evidence>
<dbReference type="AlphaFoldDB" id="A0A2J0QBE5"/>
<reference evidence="4 5" key="1">
    <citation type="submission" date="2017-09" db="EMBL/GenBank/DDBJ databases">
        <title>Depth-based differentiation of microbial function through sediment-hosted aquifers and enrichment of novel symbionts in the deep terrestrial subsurface.</title>
        <authorList>
            <person name="Probst A.J."/>
            <person name="Ladd B."/>
            <person name="Jarett J.K."/>
            <person name="Geller-Mcgrath D.E."/>
            <person name="Sieber C.M."/>
            <person name="Emerson J.B."/>
            <person name="Anantharaman K."/>
            <person name="Thomas B.C."/>
            <person name="Malmstrom R."/>
            <person name="Stieglmeier M."/>
            <person name="Klingl A."/>
            <person name="Woyke T."/>
            <person name="Ryan C.M."/>
            <person name="Banfield J.F."/>
        </authorList>
    </citation>
    <scope>NUCLEOTIDE SEQUENCE [LARGE SCALE GENOMIC DNA]</scope>
    <source>
        <strain evidence="4">CG10_big_fil_rev_8_21_14_0_10_36_16</strain>
    </source>
</reference>
<dbReference type="GO" id="GO:0046961">
    <property type="term" value="F:proton-transporting ATPase activity, rotational mechanism"/>
    <property type="evidence" value="ECO:0007669"/>
    <property type="project" value="InterPro"/>
</dbReference>
<evidence type="ECO:0008006" key="6">
    <source>
        <dbReference type="Google" id="ProtNLM"/>
    </source>
</evidence>
<proteinExistence type="inferred from homology"/>
<evidence type="ECO:0000313" key="4">
    <source>
        <dbReference type="EMBL" id="PJE51109.1"/>
    </source>
</evidence>
<dbReference type="SUPFAM" id="SSF160527">
    <property type="entry name" value="V-type ATPase subunit E-like"/>
    <property type="match status" value="1"/>
</dbReference>
<accession>A0A2J0QBE5</accession>